<dbReference type="Gene3D" id="3.30.420.10">
    <property type="entry name" value="Ribonuclease H-like superfamily/Ribonuclease H"/>
    <property type="match status" value="1"/>
</dbReference>
<dbReference type="Pfam" id="PF13456">
    <property type="entry name" value="RVT_3"/>
    <property type="match status" value="1"/>
</dbReference>
<evidence type="ECO:0000313" key="2">
    <source>
        <dbReference type="EMBL" id="KAH9307705.1"/>
    </source>
</evidence>
<evidence type="ECO:0000259" key="1">
    <source>
        <dbReference type="PROSITE" id="PS50879"/>
    </source>
</evidence>
<dbReference type="OMA" id="FHERNGH"/>
<reference evidence="2 4" key="1">
    <citation type="journal article" date="2021" name="Nat. Plants">
        <title>The Taxus genome provides insights into paclitaxel biosynthesis.</title>
        <authorList>
            <person name="Xiong X."/>
            <person name="Gou J."/>
            <person name="Liao Q."/>
            <person name="Li Y."/>
            <person name="Zhou Q."/>
            <person name="Bi G."/>
            <person name="Li C."/>
            <person name="Du R."/>
            <person name="Wang X."/>
            <person name="Sun T."/>
            <person name="Guo L."/>
            <person name="Liang H."/>
            <person name="Lu P."/>
            <person name="Wu Y."/>
            <person name="Zhang Z."/>
            <person name="Ro D.K."/>
            <person name="Shang Y."/>
            <person name="Huang S."/>
            <person name="Yan J."/>
        </authorList>
    </citation>
    <scope>NUCLEOTIDE SEQUENCE [LARGE SCALE GENOMIC DNA]</scope>
    <source>
        <strain evidence="2">Ta-2019</strain>
    </source>
</reference>
<dbReference type="InterPro" id="IPR012337">
    <property type="entry name" value="RNaseH-like_sf"/>
</dbReference>
<feature type="domain" description="RNase H type-1" evidence="1">
    <location>
        <begin position="1"/>
        <end position="125"/>
    </location>
</feature>
<gene>
    <name evidence="2" type="ORF">KI387_035616</name>
    <name evidence="3" type="ORF">KI387_035617</name>
</gene>
<keyword evidence="4" id="KW-1185">Reference proteome</keyword>
<dbReference type="PROSITE" id="PS50879">
    <property type="entry name" value="RNASE_H_1"/>
    <property type="match status" value="1"/>
</dbReference>
<dbReference type="Proteomes" id="UP000824469">
    <property type="component" value="Unassembled WGS sequence"/>
</dbReference>
<organism evidence="2 4">
    <name type="scientific">Taxus chinensis</name>
    <name type="common">Chinese yew</name>
    <name type="synonym">Taxus wallichiana var. chinensis</name>
    <dbReference type="NCBI Taxonomy" id="29808"/>
    <lineage>
        <taxon>Eukaryota</taxon>
        <taxon>Viridiplantae</taxon>
        <taxon>Streptophyta</taxon>
        <taxon>Embryophyta</taxon>
        <taxon>Tracheophyta</taxon>
        <taxon>Spermatophyta</taxon>
        <taxon>Pinopsida</taxon>
        <taxon>Pinidae</taxon>
        <taxon>Conifers II</taxon>
        <taxon>Cupressales</taxon>
        <taxon>Taxaceae</taxon>
        <taxon>Taxus</taxon>
    </lineage>
</organism>
<dbReference type="EMBL" id="JAHRHJ020000007">
    <property type="protein sequence ID" value="KAH9307706.1"/>
    <property type="molecule type" value="Genomic_DNA"/>
</dbReference>
<proteinExistence type="predicted"/>
<name>A0AA38FNW2_TAXCH</name>
<accession>A0AA38FNW2</accession>
<dbReference type="InterPro" id="IPR002156">
    <property type="entry name" value="RNaseH_domain"/>
</dbReference>
<feature type="non-terminal residue" evidence="2">
    <location>
        <position position="1"/>
    </location>
</feature>
<dbReference type="PANTHER" id="PTHR48475">
    <property type="entry name" value="RIBONUCLEASE H"/>
    <property type="match status" value="1"/>
</dbReference>
<dbReference type="EMBL" id="JAHRHJ020000007">
    <property type="protein sequence ID" value="KAH9307705.1"/>
    <property type="molecule type" value="Genomic_DNA"/>
</dbReference>
<dbReference type="GO" id="GO:0003676">
    <property type="term" value="F:nucleic acid binding"/>
    <property type="evidence" value="ECO:0007669"/>
    <property type="project" value="InterPro"/>
</dbReference>
<evidence type="ECO:0000313" key="4">
    <source>
        <dbReference type="Proteomes" id="UP000824469"/>
    </source>
</evidence>
<evidence type="ECO:0000313" key="3">
    <source>
        <dbReference type="EMBL" id="KAH9307706.1"/>
    </source>
</evidence>
<dbReference type="AlphaFoldDB" id="A0AA38FNW2"/>
<protein>
    <recommendedName>
        <fullName evidence="1">RNase H type-1 domain-containing protein</fullName>
    </recommendedName>
</protein>
<dbReference type="CDD" id="cd09279">
    <property type="entry name" value="RNase_HI_like"/>
    <property type="match status" value="1"/>
</dbReference>
<comment type="caution">
    <text evidence="2">The sequence shown here is derived from an EMBL/GenBank/DDBJ whole genome shotgun (WGS) entry which is preliminary data.</text>
</comment>
<sequence length="231" mass="25856">KLFFDGSKCQQGGGAGFVMIPPWGTPIPVAHKLNFECTNNMAEYEALVLGLQNAVNLGARHIDIFGDSELIVNQVTGVYQCKNDILQKYRDIVLAQLQSFDSFTIQSIPRTANRFADTMASLASLIPPFTEDSRLYVAVQRLDQPSYLGQLTSINAVTTHTQDEWYQQIVDYLSHSVLPPDLTSNGRRSFVQRANRYTILGGILYKRGFDGILLRCLKTHESSKAIQEVHD</sequence>
<dbReference type="InterPro" id="IPR036397">
    <property type="entry name" value="RNaseH_sf"/>
</dbReference>
<dbReference type="SUPFAM" id="SSF53098">
    <property type="entry name" value="Ribonuclease H-like"/>
    <property type="match status" value="1"/>
</dbReference>
<feature type="non-terminal residue" evidence="2">
    <location>
        <position position="231"/>
    </location>
</feature>
<dbReference type="GO" id="GO:0004523">
    <property type="term" value="F:RNA-DNA hybrid ribonuclease activity"/>
    <property type="evidence" value="ECO:0007669"/>
    <property type="project" value="InterPro"/>
</dbReference>
<dbReference type="PANTHER" id="PTHR48475:SF1">
    <property type="entry name" value="RNASE H TYPE-1 DOMAIN-CONTAINING PROTEIN"/>
    <property type="match status" value="1"/>
</dbReference>